<evidence type="ECO:0000256" key="1">
    <source>
        <dbReference type="SAM" id="MobiDB-lite"/>
    </source>
</evidence>
<sequence length="313" mass="33763">MAITSAAAISANTKPAATVANAQPTTTGNESGETTDDKKRLSNSAIIGISMGALGITVLVATAISMIYSISRNSYPRRCERCKRVCRRNASKSFSTMAEADYTHSWYDSLSSLGPSPMRSHRKIPLDNNAEGGSISATNTNTAAENISPWSSYTYVPQESPSTGNPPGSTQQQPTTPSYSQRGQERLYMSWRSQQHPEEPIYTRALITEDSIGPLKQATVLPLGSELESSISNVSRGEQAELPGQQLHFATGAVVKVPLLNNPRPLTGLPSRCEWSAFAGQFADMDLSLTDEEDDEEFTESSAYHGRSEGAAF</sequence>
<keyword evidence="2" id="KW-1133">Transmembrane helix</keyword>
<feature type="transmembrane region" description="Helical" evidence="2">
    <location>
        <begin position="46"/>
        <end position="68"/>
    </location>
</feature>
<comment type="caution">
    <text evidence="3">The sequence shown here is derived from an EMBL/GenBank/DDBJ whole genome shotgun (WGS) entry which is preliminary data.</text>
</comment>
<accession>A0A2C5WZY9</accession>
<feature type="compositionally biased region" description="Low complexity" evidence="1">
    <location>
        <begin position="163"/>
        <end position="181"/>
    </location>
</feature>
<reference evidence="3 4" key="1">
    <citation type="journal article" date="2013" name="Fungal Biol.">
        <title>Analysis of microsatellite markers in the genome of the plant pathogen Ceratocystis fimbriata.</title>
        <authorList>
            <person name="Simpson M.C."/>
            <person name="Wilken P.M."/>
            <person name="Coetzee M.P."/>
            <person name="Wingfield M.J."/>
            <person name="Wingfield B.D."/>
        </authorList>
    </citation>
    <scope>NUCLEOTIDE SEQUENCE [LARGE SCALE GENOMIC DNA]</scope>
    <source>
        <strain evidence="3 4">CBS 114723</strain>
    </source>
</reference>
<keyword evidence="2" id="KW-0812">Transmembrane</keyword>
<feature type="region of interest" description="Disordered" evidence="1">
    <location>
        <begin position="290"/>
        <end position="313"/>
    </location>
</feature>
<protein>
    <submittedName>
        <fullName evidence="3">Uncharacterized protein</fullName>
    </submittedName>
</protein>
<feature type="compositionally biased region" description="Polar residues" evidence="1">
    <location>
        <begin position="20"/>
        <end position="32"/>
    </location>
</feature>
<keyword evidence="4" id="KW-1185">Reference proteome</keyword>
<organism evidence="3 4">
    <name type="scientific">Ceratocystis fimbriata CBS 114723</name>
    <dbReference type="NCBI Taxonomy" id="1035309"/>
    <lineage>
        <taxon>Eukaryota</taxon>
        <taxon>Fungi</taxon>
        <taxon>Dikarya</taxon>
        <taxon>Ascomycota</taxon>
        <taxon>Pezizomycotina</taxon>
        <taxon>Sordariomycetes</taxon>
        <taxon>Hypocreomycetidae</taxon>
        <taxon>Microascales</taxon>
        <taxon>Ceratocystidaceae</taxon>
        <taxon>Ceratocystis</taxon>
    </lineage>
</organism>
<dbReference type="Proteomes" id="UP000222788">
    <property type="component" value="Unassembled WGS sequence"/>
</dbReference>
<proteinExistence type="predicted"/>
<reference evidence="3 4" key="2">
    <citation type="journal article" date="2013" name="IMA Fungus">
        <title>IMA Genome-F 1: Ceratocystis fimbriata: Draft nuclear genome sequence for the plant pathogen, Ceratocystis fimbriata.</title>
        <authorList>
            <person name="Wilken P.M."/>
            <person name="Steenkamp E.T."/>
            <person name="Wingfield M.J."/>
            <person name="de Beer Z.W."/>
            <person name="Wingfield B.D."/>
        </authorList>
    </citation>
    <scope>NUCLEOTIDE SEQUENCE [LARGE SCALE GENOMIC DNA]</scope>
    <source>
        <strain evidence="3 4">CBS 114723</strain>
    </source>
</reference>
<feature type="region of interest" description="Disordered" evidence="1">
    <location>
        <begin position="153"/>
        <end position="183"/>
    </location>
</feature>
<feature type="region of interest" description="Disordered" evidence="1">
    <location>
        <begin position="14"/>
        <end position="38"/>
    </location>
</feature>
<dbReference type="EMBL" id="APWK03000086">
    <property type="protein sequence ID" value="PHH51755.1"/>
    <property type="molecule type" value="Genomic_DNA"/>
</dbReference>
<name>A0A2C5WZY9_9PEZI</name>
<evidence type="ECO:0000256" key="2">
    <source>
        <dbReference type="SAM" id="Phobius"/>
    </source>
</evidence>
<evidence type="ECO:0000313" key="4">
    <source>
        <dbReference type="Proteomes" id="UP000222788"/>
    </source>
</evidence>
<dbReference type="AlphaFoldDB" id="A0A2C5WZY9"/>
<feature type="compositionally biased region" description="Acidic residues" evidence="1">
    <location>
        <begin position="290"/>
        <end position="299"/>
    </location>
</feature>
<keyword evidence="2" id="KW-0472">Membrane</keyword>
<evidence type="ECO:0000313" key="3">
    <source>
        <dbReference type="EMBL" id="PHH51755.1"/>
    </source>
</evidence>
<feature type="compositionally biased region" description="Polar residues" evidence="1">
    <location>
        <begin position="153"/>
        <end position="162"/>
    </location>
</feature>
<gene>
    <name evidence="3" type="ORF">CFIMG_008588RA00001</name>
</gene>